<dbReference type="RefSeq" id="XP_015586885.1">
    <property type="nucleotide sequence ID" value="XM_015731399.2"/>
</dbReference>
<name>A0AAJ7BJJ8_CEPCN</name>
<evidence type="ECO:0000313" key="1">
    <source>
        <dbReference type="Proteomes" id="UP000694920"/>
    </source>
</evidence>
<dbReference type="PANTHER" id="PTHR37962:SF2">
    <property type="entry name" value="MALE STERILE (3) 76CA"/>
    <property type="match status" value="1"/>
</dbReference>
<protein>
    <submittedName>
        <fullName evidence="2">Uncharacterized protein LOC107263802 isoform X1</fullName>
    </submittedName>
</protein>
<evidence type="ECO:0000313" key="2">
    <source>
        <dbReference type="RefSeq" id="XP_015586885.1"/>
    </source>
</evidence>
<sequence length="253" mass="29444">MNLPPLFGSHFPSFLKDSFQDKIDIYWYHPEFSQSRYPPGQEISEACTLICILVAQRIARSGLIIWKVETCPELNVLIAEAIVEGNATHDWIVKKALVPHPYLNTEEALKFGRKSLYVLKEWKFRIFHDDIGSSLYPNIMSFLYKWNADPKSDNLFMLLITCGRTILLIFQQQTFKVTLFDSHGHSTNEYPQRGLVVAQVDTDNLHILCNWYVNTVLHECYNAQANQYELAFLYPKNSLCECQGYYKNYTHDN</sequence>
<accession>A0AAJ7BJJ8</accession>
<dbReference type="AlphaFoldDB" id="A0AAJ7BJJ8"/>
<reference evidence="2" key="1">
    <citation type="submission" date="2025-08" db="UniProtKB">
        <authorList>
            <consortium name="RefSeq"/>
        </authorList>
    </citation>
    <scope>IDENTIFICATION</scope>
</reference>
<dbReference type="KEGG" id="ccin:107263802"/>
<gene>
    <name evidence="2" type="primary">LOC107263802</name>
</gene>
<dbReference type="PANTHER" id="PTHR37962">
    <property type="entry name" value="MALE STERILE (3) 76CA"/>
    <property type="match status" value="1"/>
</dbReference>
<dbReference type="GeneID" id="107263802"/>
<organism evidence="1 2">
    <name type="scientific">Cephus cinctus</name>
    <name type="common">Wheat stem sawfly</name>
    <dbReference type="NCBI Taxonomy" id="211228"/>
    <lineage>
        <taxon>Eukaryota</taxon>
        <taxon>Metazoa</taxon>
        <taxon>Ecdysozoa</taxon>
        <taxon>Arthropoda</taxon>
        <taxon>Hexapoda</taxon>
        <taxon>Insecta</taxon>
        <taxon>Pterygota</taxon>
        <taxon>Neoptera</taxon>
        <taxon>Endopterygota</taxon>
        <taxon>Hymenoptera</taxon>
        <taxon>Cephoidea</taxon>
        <taxon>Cephidae</taxon>
        <taxon>Cephus</taxon>
    </lineage>
</organism>
<dbReference type="Proteomes" id="UP000694920">
    <property type="component" value="Unplaced"/>
</dbReference>
<keyword evidence="1" id="KW-1185">Reference proteome</keyword>
<proteinExistence type="predicted"/>